<feature type="domain" description="ABC-type uncharacterised transport system" evidence="2">
    <location>
        <begin position="185"/>
        <end position="494"/>
    </location>
</feature>
<dbReference type="EMBL" id="BJYI01000001">
    <property type="protein sequence ID" value="GEN70176.1"/>
    <property type="molecule type" value="Genomic_DNA"/>
</dbReference>
<protein>
    <submittedName>
        <fullName evidence="4">Gliding motility-associated ABC transporter substrate-binding protein GldG</fullName>
    </submittedName>
</protein>
<evidence type="ECO:0000313" key="5">
    <source>
        <dbReference type="Proteomes" id="UP000321150"/>
    </source>
</evidence>
<feature type="domain" description="DUF7088" evidence="3">
    <location>
        <begin position="36"/>
        <end position="138"/>
    </location>
</feature>
<dbReference type="Pfam" id="PF09822">
    <property type="entry name" value="ABC_transp_aux"/>
    <property type="match status" value="1"/>
</dbReference>
<evidence type="ECO:0000313" key="4">
    <source>
        <dbReference type="EMBL" id="GEN70176.1"/>
    </source>
</evidence>
<dbReference type="NCBIfam" id="TIGR03521">
    <property type="entry name" value="GldG"/>
    <property type="match status" value="1"/>
</dbReference>
<proteinExistence type="predicted"/>
<sequence>MMKKFNIKSPLGIFLIAVIPLVILLTYSGIRLDLTKEKRYTLSDNTVKVLESVKKPLTVDVYLEGDFPASFKQLQSETRFMLEEFRKINPKIDFKFIDPIKTKMSQDTLMAMGMQPSVLPDVKDGKISQITLFPYAVIKYDKRGVSIPLVVQQAGIDADQQLTRSIEGLEYSLVSNIKNIAANKRKKVGILVNHDELGPEEFHSFMQLALENYDAGPVIPKNQTELTQEDLPLLRQMSALVIAKPRKAFTDNEKVILDQFIMNGGKTLWMIDAVNAEMDTLTRSQKVMPFPVDINMTDFFFNYGIRINPALVKDVKKFALLKLVTGEVGGNPQYTSLPWPYFPLGIAENDNPITKNINPVKFEFPTSIDTLGGRKNIKTKVLFESSERTLLKQVPNYVDLKEIASVDSLGQMEKPSTPKIFAVALEGKFNSAYASRIERKGYPGFKSQSPENKMIIIADGDVGRNKMHKGEPLPMGIDRLTNQEFGNEQFLRNALDYLLDDSNLMALRNRNIEERLLDRNRITEEKTNWQWLNLLLPLVVIGLLGGLFFWLRKRKFG</sequence>
<keyword evidence="1" id="KW-0812">Transmembrane</keyword>
<dbReference type="AlphaFoldDB" id="A0A511Y4Q1"/>
<evidence type="ECO:0000256" key="1">
    <source>
        <dbReference type="SAM" id="Phobius"/>
    </source>
</evidence>
<keyword evidence="1" id="KW-0472">Membrane</keyword>
<reference evidence="4 5" key="1">
    <citation type="submission" date="2019-07" db="EMBL/GenBank/DDBJ databases">
        <title>Whole genome shotgun sequence of Chryseobacterium lathyri NBRC 105250.</title>
        <authorList>
            <person name="Hosoyama A."/>
            <person name="Uohara A."/>
            <person name="Ohji S."/>
            <person name="Ichikawa N."/>
        </authorList>
    </citation>
    <scope>NUCLEOTIDE SEQUENCE [LARGE SCALE GENOMIC DNA]</scope>
    <source>
        <strain evidence="4 5">NBRC 105250</strain>
    </source>
</reference>
<keyword evidence="1" id="KW-1133">Transmembrane helix</keyword>
<dbReference type="InterPro" id="IPR019196">
    <property type="entry name" value="ABC_transp_unknown"/>
</dbReference>
<accession>A0A511Y4Q1</accession>
<evidence type="ECO:0000259" key="3">
    <source>
        <dbReference type="Pfam" id="PF23357"/>
    </source>
</evidence>
<dbReference type="Proteomes" id="UP000321150">
    <property type="component" value="Unassembled WGS sequence"/>
</dbReference>
<evidence type="ECO:0000259" key="2">
    <source>
        <dbReference type="Pfam" id="PF09822"/>
    </source>
</evidence>
<feature type="transmembrane region" description="Helical" evidence="1">
    <location>
        <begin position="529"/>
        <end position="551"/>
    </location>
</feature>
<dbReference type="Pfam" id="PF23357">
    <property type="entry name" value="DUF7088"/>
    <property type="match status" value="1"/>
</dbReference>
<name>A0A511Y4Q1_9FLAO</name>
<dbReference type="InterPro" id="IPR019863">
    <property type="entry name" value="Motility-assoc_ABC-rel_GldG"/>
</dbReference>
<comment type="caution">
    <text evidence="4">The sequence shown here is derived from an EMBL/GenBank/DDBJ whole genome shotgun (WGS) entry which is preliminary data.</text>
</comment>
<feature type="transmembrane region" description="Helical" evidence="1">
    <location>
        <begin position="12"/>
        <end position="30"/>
    </location>
</feature>
<gene>
    <name evidence="4" type="primary">gldG</name>
    <name evidence="4" type="ORF">CLA01_02480</name>
</gene>
<organism evidence="4 5">
    <name type="scientific">Chryseobacterium lathyri</name>
    <dbReference type="NCBI Taxonomy" id="395933"/>
    <lineage>
        <taxon>Bacteria</taxon>
        <taxon>Pseudomonadati</taxon>
        <taxon>Bacteroidota</taxon>
        <taxon>Flavobacteriia</taxon>
        <taxon>Flavobacteriales</taxon>
        <taxon>Weeksellaceae</taxon>
        <taxon>Chryseobacterium group</taxon>
        <taxon>Chryseobacterium</taxon>
    </lineage>
</organism>
<dbReference type="InterPro" id="IPR055396">
    <property type="entry name" value="DUF7088"/>
</dbReference>